<evidence type="ECO:0000256" key="11">
    <source>
        <dbReference type="ARBA" id="ARBA00023187"/>
    </source>
</evidence>
<dbReference type="GO" id="GO:0003723">
    <property type="term" value="F:RNA binding"/>
    <property type="evidence" value="ECO:0007669"/>
    <property type="project" value="UniProtKB-UniRule"/>
</dbReference>
<keyword evidence="12 14" id="KW-0539">Nucleus</keyword>
<feature type="compositionally biased region" description="Basic and acidic residues" evidence="15">
    <location>
        <begin position="1"/>
        <end position="21"/>
    </location>
</feature>
<dbReference type="NCBIfam" id="TIGR01642">
    <property type="entry name" value="U2AF_lg"/>
    <property type="match status" value="1"/>
</dbReference>
<feature type="compositionally biased region" description="Basic and acidic residues" evidence="15">
    <location>
        <begin position="164"/>
        <end position="175"/>
    </location>
</feature>
<dbReference type="SMART" id="SM00360">
    <property type="entry name" value="RRM"/>
    <property type="match status" value="2"/>
</dbReference>
<evidence type="ECO:0000256" key="12">
    <source>
        <dbReference type="ARBA" id="ARBA00023242"/>
    </source>
</evidence>
<keyword evidence="5 16" id="KW-0812">Transmembrane</keyword>
<protein>
    <recommendedName>
        <fullName evidence="14">Splicing factor U2af large subunit</fullName>
    </recommendedName>
    <alternativeName>
        <fullName evidence="14">U2 auxiliary factor 65 kDa subunit</fullName>
    </alternativeName>
    <alternativeName>
        <fullName evidence="14">U2 small nuclear ribonucleoprotein auxiliary factor large subunit (U2 snRNP auxiliary factor large subunit)</fullName>
    </alternativeName>
</protein>
<evidence type="ECO:0000256" key="15">
    <source>
        <dbReference type="SAM" id="MobiDB-lite"/>
    </source>
</evidence>
<dbReference type="Gene3D" id="3.30.70.330">
    <property type="match status" value="2"/>
</dbReference>
<evidence type="ECO:0000256" key="13">
    <source>
        <dbReference type="PROSITE-ProRule" id="PRU00176"/>
    </source>
</evidence>
<comment type="subcellular location">
    <subcellularLocation>
        <location evidence="2">Endoplasmic reticulum membrane</location>
        <topology evidence="2">Multi-pass membrane protein</topology>
    </subcellularLocation>
    <subcellularLocation>
        <location evidence="1 14">Nucleus</location>
    </subcellularLocation>
</comment>
<dbReference type="InterPro" id="IPR006529">
    <property type="entry name" value="U2AF_lg"/>
</dbReference>
<feature type="region of interest" description="Disordered" evidence="15">
    <location>
        <begin position="1"/>
        <end position="198"/>
    </location>
</feature>
<reference evidence="18" key="1">
    <citation type="journal article" date="2023" name="Nat. Commun.">
        <title>Diploid and tetraploid genomes of Acorus and the evolution of monocots.</title>
        <authorList>
            <person name="Ma L."/>
            <person name="Liu K.W."/>
            <person name="Li Z."/>
            <person name="Hsiao Y.Y."/>
            <person name="Qi Y."/>
            <person name="Fu T."/>
            <person name="Tang G.D."/>
            <person name="Zhang D."/>
            <person name="Sun W.H."/>
            <person name="Liu D.K."/>
            <person name="Li Y."/>
            <person name="Chen G.Z."/>
            <person name="Liu X.D."/>
            <person name="Liao X.Y."/>
            <person name="Jiang Y.T."/>
            <person name="Yu X."/>
            <person name="Hao Y."/>
            <person name="Huang J."/>
            <person name="Zhao X.W."/>
            <person name="Ke S."/>
            <person name="Chen Y.Y."/>
            <person name="Wu W.L."/>
            <person name="Hsu J.L."/>
            <person name="Lin Y.F."/>
            <person name="Huang M.D."/>
            <person name="Li C.Y."/>
            <person name="Huang L."/>
            <person name="Wang Z.W."/>
            <person name="Zhao X."/>
            <person name="Zhong W.Y."/>
            <person name="Peng D.H."/>
            <person name="Ahmad S."/>
            <person name="Lan S."/>
            <person name="Zhang J.S."/>
            <person name="Tsai W.C."/>
            <person name="Van de Peer Y."/>
            <person name="Liu Z.J."/>
        </authorList>
    </citation>
    <scope>NUCLEOTIDE SEQUENCE</scope>
    <source>
        <strain evidence="18">CP</strain>
    </source>
</reference>
<dbReference type="SUPFAM" id="SSF54928">
    <property type="entry name" value="RNA-binding domain, RBD"/>
    <property type="match status" value="1"/>
</dbReference>
<name>A0AAV9CXK0_ACOCL</name>
<dbReference type="Proteomes" id="UP001180020">
    <property type="component" value="Unassembled WGS sequence"/>
</dbReference>
<keyword evidence="11 14" id="KW-0508">mRNA splicing</keyword>
<evidence type="ECO:0000256" key="5">
    <source>
        <dbReference type="ARBA" id="ARBA00022692"/>
    </source>
</evidence>
<dbReference type="InterPro" id="IPR000504">
    <property type="entry name" value="RRM_dom"/>
</dbReference>
<dbReference type="GO" id="GO:0005634">
    <property type="term" value="C:nucleus"/>
    <property type="evidence" value="ECO:0007669"/>
    <property type="project" value="UniProtKB-SubCell"/>
</dbReference>
<evidence type="ECO:0000256" key="10">
    <source>
        <dbReference type="ARBA" id="ARBA00023136"/>
    </source>
</evidence>
<dbReference type="EMBL" id="JAUJYO010000017">
    <property type="protein sequence ID" value="KAK1293214.1"/>
    <property type="molecule type" value="Genomic_DNA"/>
</dbReference>
<keyword evidence="7" id="KW-0256">Endoplasmic reticulum</keyword>
<accession>A0AAV9CXK0</accession>
<sequence>MPDYSGRYDRNGEGFSERNGLDDDGGGDSVTEHESRDHKRVSSRSREKDRDKDKDHERGSSRSREKDRDKDKDHERVSSRSREKDRDTDKDHERGSPRSREKDRDTDKDHERGSPRSREKDRDRYRDKDREHSKDRDRHRRDHHRDRSDREGRHRHRSRSPSRSKSEHRSRERSRSRSRSSSKSKRISGFDMAPPQPTMLPGVAAAGQMTGTPALTGMLPNMFPMATTQFGALPMMPVQAMTQQATRHARRVYVGGLSPTANEQGAPVKVRRPSDYNPSLASALGPSTPSPNLNLAAVGLTPGSAGGLEGPDRIFVGGLPYYFTEAQIRELLESFGPLRGFDLVKDRETGNSKGYAFCVYQDLSVTDIACAALNGIKMGDKTLTVRRANQGATQPRPEQESVLLQAQQQVALQRLVFQAGSLPTKIICLTQVVSADELKDDDEYEDILDDMREEGRKYGNLVNVVIPRPNPNGEPTPGVGKVYLEYADTDGAMKARQGLNGRKFGGNTVVAVFYPENKKIHLYNVTMGLYMLDWWERYLFNVLVVVLLWFVCYNGPRSVVNFYTSHLKPKLVTGEKFMFSGGGWL</sequence>
<proteinExistence type="inferred from homology"/>
<evidence type="ECO:0000256" key="16">
    <source>
        <dbReference type="SAM" id="Phobius"/>
    </source>
</evidence>
<comment type="function">
    <text evidence="14">Necessary for the splicing of pre-mRNA.</text>
</comment>
<dbReference type="PROSITE" id="PS50102">
    <property type="entry name" value="RRM"/>
    <property type="match status" value="1"/>
</dbReference>
<evidence type="ECO:0000256" key="14">
    <source>
        <dbReference type="RuleBase" id="RU364135"/>
    </source>
</evidence>
<comment type="caution">
    <text evidence="18">The sequence shown here is derived from an EMBL/GenBank/DDBJ whole genome shotgun (WGS) entry which is preliminary data.</text>
</comment>
<keyword evidence="8 13" id="KW-0694">RNA-binding</keyword>
<evidence type="ECO:0000256" key="7">
    <source>
        <dbReference type="ARBA" id="ARBA00022824"/>
    </source>
</evidence>
<keyword evidence="10 16" id="KW-0472">Membrane</keyword>
<evidence type="ECO:0000256" key="2">
    <source>
        <dbReference type="ARBA" id="ARBA00004477"/>
    </source>
</evidence>
<comment type="similarity">
    <text evidence="3 14">Belongs to the splicing factor SR family.</text>
</comment>
<feature type="transmembrane region" description="Helical" evidence="16">
    <location>
        <begin position="538"/>
        <end position="556"/>
    </location>
</feature>
<dbReference type="Pfam" id="PF00076">
    <property type="entry name" value="RRM_1"/>
    <property type="match status" value="1"/>
</dbReference>
<evidence type="ECO:0000256" key="4">
    <source>
        <dbReference type="ARBA" id="ARBA00022664"/>
    </source>
</evidence>
<feature type="domain" description="RRM" evidence="17">
    <location>
        <begin position="312"/>
        <end position="390"/>
    </location>
</feature>
<dbReference type="CDD" id="cd12232">
    <property type="entry name" value="RRM3_U2AF65"/>
    <property type="match status" value="1"/>
</dbReference>
<evidence type="ECO:0000256" key="6">
    <source>
        <dbReference type="ARBA" id="ARBA00022737"/>
    </source>
</evidence>
<dbReference type="PANTHER" id="PTHR23139">
    <property type="entry name" value="RNA-BINDING PROTEIN"/>
    <property type="match status" value="1"/>
</dbReference>
<feature type="compositionally biased region" description="Basic and acidic residues" evidence="15">
    <location>
        <begin position="44"/>
        <end position="136"/>
    </location>
</feature>
<evidence type="ECO:0000256" key="8">
    <source>
        <dbReference type="ARBA" id="ARBA00022884"/>
    </source>
</evidence>
<dbReference type="InterPro" id="IPR024512">
    <property type="entry name" value="Ser_palmitoyltrfase_ssu-like"/>
</dbReference>
<keyword evidence="4 14" id="KW-0507">mRNA processing</keyword>
<feature type="compositionally biased region" description="Basic residues" evidence="15">
    <location>
        <begin position="176"/>
        <end position="186"/>
    </location>
</feature>
<keyword evidence="19" id="KW-1185">Reference proteome</keyword>
<evidence type="ECO:0000313" key="18">
    <source>
        <dbReference type="EMBL" id="KAK1293214.1"/>
    </source>
</evidence>
<dbReference type="InterPro" id="IPR035979">
    <property type="entry name" value="RBD_domain_sf"/>
</dbReference>
<dbReference type="Pfam" id="PF11779">
    <property type="entry name" value="SPT_ssu-like"/>
    <property type="match status" value="1"/>
</dbReference>
<dbReference type="FunFam" id="3.30.70.330:FF:000111">
    <property type="entry name" value="U2 snRNP auxiliary factor large subunit"/>
    <property type="match status" value="1"/>
</dbReference>
<dbReference type="GO" id="GO:0006397">
    <property type="term" value="P:mRNA processing"/>
    <property type="evidence" value="ECO:0007669"/>
    <property type="project" value="UniProtKB-KW"/>
</dbReference>
<organism evidence="18 19">
    <name type="scientific">Acorus calamus</name>
    <name type="common">Sweet flag</name>
    <dbReference type="NCBI Taxonomy" id="4465"/>
    <lineage>
        <taxon>Eukaryota</taxon>
        <taxon>Viridiplantae</taxon>
        <taxon>Streptophyta</taxon>
        <taxon>Embryophyta</taxon>
        <taxon>Tracheophyta</taxon>
        <taxon>Spermatophyta</taxon>
        <taxon>Magnoliopsida</taxon>
        <taxon>Liliopsida</taxon>
        <taxon>Acoraceae</taxon>
        <taxon>Acorus</taxon>
    </lineage>
</organism>
<evidence type="ECO:0000256" key="9">
    <source>
        <dbReference type="ARBA" id="ARBA00022989"/>
    </source>
</evidence>
<evidence type="ECO:0000256" key="3">
    <source>
        <dbReference type="ARBA" id="ARBA00010269"/>
    </source>
</evidence>
<dbReference type="FunFam" id="3.30.70.330:FF:000225">
    <property type="entry name" value="U2 snRNP auxiliary factor large subunit"/>
    <property type="match status" value="1"/>
</dbReference>
<evidence type="ECO:0000313" key="19">
    <source>
        <dbReference type="Proteomes" id="UP001180020"/>
    </source>
</evidence>
<dbReference type="GO" id="GO:0008380">
    <property type="term" value="P:RNA splicing"/>
    <property type="evidence" value="ECO:0007669"/>
    <property type="project" value="UniProtKB-KW"/>
</dbReference>
<keyword evidence="9 16" id="KW-1133">Transmembrane helix</keyword>
<keyword evidence="6" id="KW-0677">Repeat</keyword>
<evidence type="ECO:0000259" key="17">
    <source>
        <dbReference type="PROSITE" id="PS50102"/>
    </source>
</evidence>
<evidence type="ECO:0000256" key="1">
    <source>
        <dbReference type="ARBA" id="ARBA00004123"/>
    </source>
</evidence>
<dbReference type="GO" id="GO:0005789">
    <property type="term" value="C:endoplasmic reticulum membrane"/>
    <property type="evidence" value="ECO:0007669"/>
    <property type="project" value="UniProtKB-SubCell"/>
</dbReference>
<dbReference type="CDD" id="cd12231">
    <property type="entry name" value="RRM2_U2AF65"/>
    <property type="match status" value="1"/>
</dbReference>
<dbReference type="AlphaFoldDB" id="A0AAV9CXK0"/>
<gene>
    <name evidence="18" type="primary">U2AF65A</name>
    <name evidence="18" type="ORF">QJS10_CPB17g02228</name>
</gene>
<dbReference type="InterPro" id="IPR012677">
    <property type="entry name" value="Nucleotide-bd_a/b_plait_sf"/>
</dbReference>
<feature type="compositionally biased region" description="Basic residues" evidence="15">
    <location>
        <begin position="153"/>
        <end position="163"/>
    </location>
</feature>
<reference evidence="18" key="2">
    <citation type="submission" date="2023-06" db="EMBL/GenBank/DDBJ databases">
        <authorList>
            <person name="Ma L."/>
            <person name="Liu K.-W."/>
            <person name="Li Z."/>
            <person name="Hsiao Y.-Y."/>
            <person name="Qi Y."/>
            <person name="Fu T."/>
            <person name="Tang G."/>
            <person name="Zhang D."/>
            <person name="Sun W.-H."/>
            <person name="Liu D.-K."/>
            <person name="Li Y."/>
            <person name="Chen G.-Z."/>
            <person name="Liu X.-D."/>
            <person name="Liao X.-Y."/>
            <person name="Jiang Y.-T."/>
            <person name="Yu X."/>
            <person name="Hao Y."/>
            <person name="Huang J."/>
            <person name="Zhao X.-W."/>
            <person name="Ke S."/>
            <person name="Chen Y.-Y."/>
            <person name="Wu W.-L."/>
            <person name="Hsu J.-L."/>
            <person name="Lin Y.-F."/>
            <person name="Huang M.-D."/>
            <person name="Li C.-Y."/>
            <person name="Huang L."/>
            <person name="Wang Z.-W."/>
            <person name="Zhao X."/>
            <person name="Zhong W.-Y."/>
            <person name="Peng D.-H."/>
            <person name="Ahmad S."/>
            <person name="Lan S."/>
            <person name="Zhang J.-S."/>
            <person name="Tsai W.-C."/>
            <person name="Van De Peer Y."/>
            <person name="Liu Z.-J."/>
        </authorList>
    </citation>
    <scope>NUCLEOTIDE SEQUENCE</scope>
    <source>
        <strain evidence="18">CP</strain>
        <tissue evidence="18">Leaves</tissue>
    </source>
</reference>